<dbReference type="KEGG" id="hce:HCW_06415"/>
<dbReference type="STRING" id="182217.HCW_06415"/>
<feature type="transmembrane region" description="Helical" evidence="1">
    <location>
        <begin position="5"/>
        <end position="22"/>
    </location>
</feature>
<reference evidence="3" key="1">
    <citation type="submission" date="2012-04" db="EMBL/GenBank/DDBJ databases">
        <title>Complete genome sequence of Helicobacter cetorum strain MIT 00-7128.</title>
        <authorList>
            <person name="Kersulyte D."/>
            <person name="Berg D.E."/>
        </authorList>
    </citation>
    <scope>NUCLEOTIDE SEQUENCE [LARGE SCALE GENOMIC DNA]</scope>
    <source>
        <strain evidence="3">MIT 00-7128</strain>
    </source>
</reference>
<feature type="transmembrane region" description="Helical" evidence="1">
    <location>
        <begin position="42"/>
        <end position="60"/>
    </location>
</feature>
<organism evidence="2 3">
    <name type="scientific">Helicobacter cetorum (strain ATCC BAA-429 / MIT 00-7128)</name>
    <dbReference type="NCBI Taxonomy" id="182217"/>
    <lineage>
        <taxon>Bacteria</taxon>
        <taxon>Pseudomonadati</taxon>
        <taxon>Campylobacterota</taxon>
        <taxon>Epsilonproteobacteria</taxon>
        <taxon>Campylobacterales</taxon>
        <taxon>Helicobacteraceae</taxon>
        <taxon>Helicobacter</taxon>
    </lineage>
</organism>
<protein>
    <recommendedName>
        <fullName evidence="4">LapA family protein</fullName>
    </recommendedName>
</protein>
<dbReference type="EMBL" id="CP003479">
    <property type="protein sequence ID" value="AFI04543.1"/>
    <property type="molecule type" value="Genomic_DNA"/>
</dbReference>
<evidence type="ECO:0000256" key="1">
    <source>
        <dbReference type="SAM" id="Phobius"/>
    </source>
</evidence>
<evidence type="ECO:0000313" key="2">
    <source>
        <dbReference type="EMBL" id="AFI04543.1"/>
    </source>
</evidence>
<accession>I0ENM4</accession>
<name>I0ENM4_HELC0</name>
<proteinExistence type="predicted"/>
<dbReference type="PATRIC" id="fig|182217.3.peg.1356"/>
<keyword evidence="1" id="KW-0472">Membrane</keyword>
<evidence type="ECO:0000313" key="3">
    <source>
        <dbReference type="Proteomes" id="UP000005010"/>
    </source>
</evidence>
<keyword evidence="1" id="KW-1133">Transmembrane helix</keyword>
<gene>
    <name evidence="2" type="ordered locus">HCW_06415</name>
</gene>
<keyword evidence="1" id="KW-0812">Transmembrane</keyword>
<dbReference type="HOGENOM" id="CLU_053501_1_0_7"/>
<dbReference type="AlphaFoldDB" id="I0ENM4"/>
<dbReference type="RefSeq" id="WP_014661411.1">
    <property type="nucleotide sequence ID" value="NC_017737.1"/>
</dbReference>
<dbReference type="Proteomes" id="UP000005010">
    <property type="component" value="Chromosome"/>
</dbReference>
<keyword evidence="3" id="KW-1185">Reference proteome</keyword>
<sequence length="337" mass="39691">MRYYIVFAFLFIVGFGVFVYSIDSHSFTFNMGTKSINLPIAIWLMGVLGAFAFLSWVFLFKHNASNKIRSWREKQDFEKLLNQIMAQDTQKTFLKTKFANKYMENLSQILARYDLKADLNTPTSGCEKVDNLFSHYQNIENGELKEPKEHAKHTLSYEHAYFPKRLVALIQHDLKNALETLKNEQIPLDLRRYAFIEITQKGSEKEILKALNLMQGFLDKECVRHFLKAFFEKNLALDVSKISQLCLEVHYDKNDYLRLAQMAQSFLIPDKWFKFFEFLSDEDEQAQKAFLFVLLELEMNDLAKERLATLPFEEYALLNAYMDLKNHHKAYKLEAFL</sequence>
<evidence type="ECO:0008006" key="4">
    <source>
        <dbReference type="Google" id="ProtNLM"/>
    </source>
</evidence>